<sequence>MAISGAKYVVADLDATGLDAVRRAFENQVAYCRDNDAGITALICDAIGALIDTQRGGKVMDRVRQWTGPALSDAVPLRLAGGVHALHLSGKAPALGAIYRGDAPANAVDLVADAIELHEAFLLQWLDGPPQTNEAGRSANFAVSLLWLAGQGLPADFALYEVGASAGLNLLMQHYRYDLDGITLGSAKSGVHLTPGWRGPQPPDRKITIRSAEGCDIAPIDISDPAQATRLKAYIWPEFTERFARMDAAIAVAKRYPPAIAKLTASAFLADVLKRPATRGVTRVVMHSVVWQYLPPKERDRMTDLIERAGAQATDDAPLAWVSLEANRDTHRHELTISYWPGGEMRRRVATAHPHGAWIKWSG</sequence>
<reference evidence="1 2" key="1">
    <citation type="submission" date="2019-05" db="EMBL/GenBank/DDBJ databases">
        <title>Erythrobacter marisflavi sp. nov., isolated from isolated from water of an estuary environment.</title>
        <authorList>
            <person name="Yoon J.-H."/>
        </authorList>
    </citation>
    <scope>NUCLEOTIDE SEQUENCE [LARGE SCALE GENOMIC DNA]</scope>
    <source>
        <strain evidence="1 2">KEM-5</strain>
    </source>
</reference>
<accession>A0A5S3P6R7</accession>
<dbReference type="RefSeq" id="WP_138616928.1">
    <property type="nucleotide sequence ID" value="NZ_VCAO01000002.1"/>
</dbReference>
<gene>
    <name evidence="1" type="ORF">FEV51_06000</name>
</gene>
<dbReference type="InterPro" id="IPR011200">
    <property type="entry name" value="UCP012608"/>
</dbReference>
<dbReference type="Proteomes" id="UP000309668">
    <property type="component" value="Unassembled WGS sequence"/>
</dbReference>
<dbReference type="AlphaFoldDB" id="A0A5S3P6R7"/>
<organism evidence="1 2">
    <name type="scientific">Qipengyuania marisflavi</name>
    <dbReference type="NCBI Taxonomy" id="2486356"/>
    <lineage>
        <taxon>Bacteria</taxon>
        <taxon>Pseudomonadati</taxon>
        <taxon>Pseudomonadota</taxon>
        <taxon>Alphaproteobacteria</taxon>
        <taxon>Sphingomonadales</taxon>
        <taxon>Erythrobacteraceae</taxon>
        <taxon>Qipengyuania</taxon>
    </lineage>
</organism>
<proteinExistence type="predicted"/>
<dbReference type="Pfam" id="PF10094">
    <property type="entry name" value="DUF2332"/>
    <property type="match status" value="1"/>
</dbReference>
<name>A0A5S3P6R7_9SPHN</name>
<keyword evidence="2" id="KW-1185">Reference proteome</keyword>
<evidence type="ECO:0000313" key="1">
    <source>
        <dbReference type="EMBL" id="TMM48928.1"/>
    </source>
</evidence>
<protein>
    <submittedName>
        <fullName evidence="1">DUF2332 domain-containing protein</fullName>
    </submittedName>
</protein>
<dbReference type="OrthoDB" id="7666987at2"/>
<evidence type="ECO:0000313" key="2">
    <source>
        <dbReference type="Proteomes" id="UP000309668"/>
    </source>
</evidence>
<dbReference type="EMBL" id="VCAO01000002">
    <property type="protein sequence ID" value="TMM48928.1"/>
    <property type="molecule type" value="Genomic_DNA"/>
</dbReference>
<dbReference type="PIRSF" id="PIRSF012608">
    <property type="entry name" value="UCP012608"/>
    <property type="match status" value="1"/>
</dbReference>
<comment type="caution">
    <text evidence="1">The sequence shown here is derived from an EMBL/GenBank/DDBJ whole genome shotgun (WGS) entry which is preliminary data.</text>
</comment>